<proteinExistence type="predicted"/>
<feature type="signal peptide" evidence="1">
    <location>
        <begin position="1"/>
        <end position="27"/>
    </location>
</feature>
<feature type="chain" id="PRO_5002746993" evidence="1">
    <location>
        <begin position="28"/>
        <end position="77"/>
    </location>
</feature>
<accession>B0CWS5</accession>
<dbReference type="KEGG" id="lbc:LACBIDRAFT_308614"/>
<gene>
    <name evidence="2" type="ORF">LACBIDRAFT_308614</name>
</gene>
<reference evidence="2 3" key="1">
    <citation type="journal article" date="2008" name="Nature">
        <title>The genome of Laccaria bicolor provides insights into mycorrhizal symbiosis.</title>
        <authorList>
            <person name="Martin F."/>
            <person name="Aerts A."/>
            <person name="Ahren D."/>
            <person name="Brun A."/>
            <person name="Danchin E.G.J."/>
            <person name="Duchaussoy F."/>
            <person name="Gibon J."/>
            <person name="Kohler A."/>
            <person name="Lindquist E."/>
            <person name="Pereda V."/>
            <person name="Salamov A."/>
            <person name="Shapiro H.J."/>
            <person name="Wuyts J."/>
            <person name="Blaudez D."/>
            <person name="Buee M."/>
            <person name="Brokstein P."/>
            <person name="Canbaeck B."/>
            <person name="Cohen D."/>
            <person name="Courty P.E."/>
            <person name="Coutinho P.M."/>
            <person name="Delaruelle C."/>
            <person name="Detter J.C."/>
            <person name="Deveau A."/>
            <person name="DiFazio S."/>
            <person name="Duplessis S."/>
            <person name="Fraissinet-Tachet L."/>
            <person name="Lucic E."/>
            <person name="Frey-Klett P."/>
            <person name="Fourrey C."/>
            <person name="Feussner I."/>
            <person name="Gay G."/>
            <person name="Grimwood J."/>
            <person name="Hoegger P.J."/>
            <person name="Jain P."/>
            <person name="Kilaru S."/>
            <person name="Labbe J."/>
            <person name="Lin Y.C."/>
            <person name="Legue V."/>
            <person name="Le Tacon F."/>
            <person name="Marmeisse R."/>
            <person name="Melayah D."/>
            <person name="Montanini B."/>
            <person name="Muratet M."/>
            <person name="Nehls U."/>
            <person name="Niculita-Hirzel H."/>
            <person name="Oudot-Le Secq M.P."/>
            <person name="Peter M."/>
            <person name="Quesneville H."/>
            <person name="Rajashekar B."/>
            <person name="Reich M."/>
            <person name="Rouhier N."/>
            <person name="Schmutz J."/>
            <person name="Yin T."/>
            <person name="Chalot M."/>
            <person name="Henrissat B."/>
            <person name="Kuees U."/>
            <person name="Lucas S."/>
            <person name="Van de Peer Y."/>
            <person name="Podila G.K."/>
            <person name="Polle A."/>
            <person name="Pukkila P.J."/>
            <person name="Richardson P.M."/>
            <person name="Rouze P."/>
            <person name="Sanders I.R."/>
            <person name="Stajich J.E."/>
            <person name="Tunlid A."/>
            <person name="Tuskan G."/>
            <person name="Grigoriev I.V."/>
        </authorList>
    </citation>
    <scope>NUCLEOTIDE SEQUENCE [LARGE SCALE GENOMIC DNA]</scope>
    <source>
        <strain evidence="3">S238N-H82 / ATCC MYA-4686</strain>
    </source>
</reference>
<evidence type="ECO:0000313" key="3">
    <source>
        <dbReference type="Proteomes" id="UP000001194"/>
    </source>
</evidence>
<organism evidence="3">
    <name type="scientific">Laccaria bicolor (strain S238N-H82 / ATCC MYA-4686)</name>
    <name type="common">Bicoloured deceiver</name>
    <name type="synonym">Laccaria laccata var. bicolor</name>
    <dbReference type="NCBI Taxonomy" id="486041"/>
    <lineage>
        <taxon>Eukaryota</taxon>
        <taxon>Fungi</taxon>
        <taxon>Dikarya</taxon>
        <taxon>Basidiomycota</taxon>
        <taxon>Agaricomycotina</taxon>
        <taxon>Agaricomycetes</taxon>
        <taxon>Agaricomycetidae</taxon>
        <taxon>Agaricales</taxon>
        <taxon>Agaricineae</taxon>
        <taxon>Hydnangiaceae</taxon>
        <taxon>Laccaria</taxon>
    </lineage>
</organism>
<dbReference type="HOGENOM" id="CLU_2638473_0_0_1"/>
<dbReference type="GeneID" id="6071918"/>
<keyword evidence="3" id="KW-1185">Reference proteome</keyword>
<sequence length="77" mass="8593">MHQSSIVTTRKNLKPIITLRLIPTVLALTTHIHSTSTNTTQKNMVMKVLPARDHLQPNHISTSHAASFICLRSIRAV</sequence>
<evidence type="ECO:0000256" key="1">
    <source>
        <dbReference type="SAM" id="SignalP"/>
    </source>
</evidence>
<name>B0CWS5_LACBS</name>
<protein>
    <submittedName>
        <fullName evidence="2">Predicted protein</fullName>
    </submittedName>
</protein>
<dbReference type="EMBL" id="DS547093">
    <property type="protein sequence ID" value="EDR13123.1"/>
    <property type="molecule type" value="Genomic_DNA"/>
</dbReference>
<dbReference type="RefSeq" id="XP_001875621.1">
    <property type="nucleotide sequence ID" value="XM_001875586.1"/>
</dbReference>
<dbReference type="Proteomes" id="UP000001194">
    <property type="component" value="Unassembled WGS sequence"/>
</dbReference>
<dbReference type="AlphaFoldDB" id="B0CWS5"/>
<keyword evidence="1" id="KW-0732">Signal</keyword>
<evidence type="ECO:0000313" key="2">
    <source>
        <dbReference type="EMBL" id="EDR13123.1"/>
    </source>
</evidence>
<dbReference type="InParanoid" id="B0CWS5"/>